<keyword evidence="1" id="KW-0472">Membrane</keyword>
<proteinExistence type="predicted"/>
<organism evidence="2 3">
    <name type="scientific">Perca flavescens</name>
    <name type="common">American yellow perch</name>
    <name type="synonym">Morone flavescens</name>
    <dbReference type="NCBI Taxonomy" id="8167"/>
    <lineage>
        <taxon>Eukaryota</taxon>
        <taxon>Metazoa</taxon>
        <taxon>Chordata</taxon>
        <taxon>Craniata</taxon>
        <taxon>Vertebrata</taxon>
        <taxon>Euteleostomi</taxon>
        <taxon>Actinopterygii</taxon>
        <taxon>Neopterygii</taxon>
        <taxon>Teleostei</taxon>
        <taxon>Neoteleostei</taxon>
        <taxon>Acanthomorphata</taxon>
        <taxon>Eupercaria</taxon>
        <taxon>Perciformes</taxon>
        <taxon>Percoidei</taxon>
        <taxon>Percidae</taxon>
        <taxon>Percinae</taxon>
        <taxon>Perca</taxon>
    </lineage>
</organism>
<keyword evidence="1" id="KW-1133">Transmembrane helix</keyword>
<protein>
    <submittedName>
        <fullName evidence="2">Uncharacterized protein</fullName>
    </submittedName>
</protein>
<keyword evidence="3" id="KW-1185">Reference proteome</keyword>
<gene>
    <name evidence="2" type="ORF">EPR50_G00206070</name>
</gene>
<evidence type="ECO:0000313" key="3">
    <source>
        <dbReference type="Proteomes" id="UP000295070"/>
    </source>
</evidence>
<feature type="transmembrane region" description="Helical" evidence="1">
    <location>
        <begin position="41"/>
        <end position="63"/>
    </location>
</feature>
<sequence length="118" mass="13080">MLDHLENLAVLRTTRHHELNWRRIGNPAADPERRPSPRPCLLLLISAFFGLSSGLPYIFPFIFTSFEDTCTSTDGTGSLQRSPAAAQHHLTFPGRTCPLPAPNKHGLFSHALFSVETS</sequence>
<evidence type="ECO:0000313" key="2">
    <source>
        <dbReference type="EMBL" id="TDG98945.1"/>
    </source>
</evidence>
<dbReference type="EMBL" id="SCKG01000020">
    <property type="protein sequence ID" value="TDG98945.1"/>
    <property type="molecule type" value="Genomic_DNA"/>
</dbReference>
<dbReference type="Proteomes" id="UP000295070">
    <property type="component" value="Chromosome 20"/>
</dbReference>
<reference evidence="2 3" key="1">
    <citation type="submission" date="2019-01" db="EMBL/GenBank/DDBJ databases">
        <title>A chromosome-scale genome assembly of the yellow perch, Perca flavescens.</title>
        <authorList>
            <person name="Feron R."/>
            <person name="Morvezen R."/>
            <person name="Bestin A."/>
            <person name="Haffray P."/>
            <person name="Klopp C."/>
            <person name="Zahm M."/>
            <person name="Cabau C."/>
            <person name="Roques C."/>
            <person name="Donnadieu C."/>
            <person name="Bouchez O."/>
            <person name="Christie M."/>
            <person name="Larson W."/>
            <person name="Guiguen Y."/>
        </authorList>
    </citation>
    <scope>NUCLEOTIDE SEQUENCE [LARGE SCALE GENOMIC DNA]</scope>
    <source>
        <strain evidence="2">YP-PL-M2</strain>
        <tissue evidence="2">Blood</tissue>
    </source>
</reference>
<keyword evidence="1" id="KW-0812">Transmembrane</keyword>
<name>A0A484C5Y0_PERFV</name>
<dbReference type="AlphaFoldDB" id="A0A484C5Y0"/>
<accession>A0A484C5Y0</accession>
<comment type="caution">
    <text evidence="2">The sequence shown here is derived from an EMBL/GenBank/DDBJ whole genome shotgun (WGS) entry which is preliminary data.</text>
</comment>
<evidence type="ECO:0000256" key="1">
    <source>
        <dbReference type="SAM" id="Phobius"/>
    </source>
</evidence>